<proteinExistence type="predicted"/>
<reference evidence="1" key="2">
    <citation type="journal article" date="2015" name="Data Brief">
        <title>Shoot transcriptome of the giant reed, Arundo donax.</title>
        <authorList>
            <person name="Barrero R.A."/>
            <person name="Guerrero F.D."/>
            <person name="Moolhuijzen P."/>
            <person name="Goolsby J.A."/>
            <person name="Tidwell J."/>
            <person name="Bellgard S.E."/>
            <person name="Bellgard M.I."/>
        </authorList>
    </citation>
    <scope>NUCLEOTIDE SEQUENCE</scope>
    <source>
        <tissue evidence="1">Shoot tissue taken approximately 20 cm above the soil surface</tissue>
    </source>
</reference>
<dbReference type="EMBL" id="GBRH01160021">
    <property type="protein sequence ID" value="JAE37875.1"/>
    <property type="molecule type" value="Transcribed_RNA"/>
</dbReference>
<sequence>MRIWCRSFYHKLLGSPSVHFPLNRILKHNTSSCSCGSFD</sequence>
<name>A0A0A9HL25_ARUDO</name>
<reference evidence="1" key="1">
    <citation type="submission" date="2014-09" db="EMBL/GenBank/DDBJ databases">
        <authorList>
            <person name="Magalhaes I.L.F."/>
            <person name="Oliveira U."/>
            <person name="Santos F.R."/>
            <person name="Vidigal T.H.D.A."/>
            <person name="Brescovit A.D."/>
            <person name="Santos A.J."/>
        </authorList>
    </citation>
    <scope>NUCLEOTIDE SEQUENCE</scope>
    <source>
        <tissue evidence="1">Shoot tissue taken approximately 20 cm above the soil surface</tissue>
    </source>
</reference>
<protein>
    <submittedName>
        <fullName evidence="1">Uncharacterized protein</fullName>
    </submittedName>
</protein>
<accession>A0A0A9HL25</accession>
<dbReference type="AlphaFoldDB" id="A0A0A9HL25"/>
<organism evidence="1">
    <name type="scientific">Arundo donax</name>
    <name type="common">Giant reed</name>
    <name type="synonym">Donax arundinaceus</name>
    <dbReference type="NCBI Taxonomy" id="35708"/>
    <lineage>
        <taxon>Eukaryota</taxon>
        <taxon>Viridiplantae</taxon>
        <taxon>Streptophyta</taxon>
        <taxon>Embryophyta</taxon>
        <taxon>Tracheophyta</taxon>
        <taxon>Spermatophyta</taxon>
        <taxon>Magnoliopsida</taxon>
        <taxon>Liliopsida</taxon>
        <taxon>Poales</taxon>
        <taxon>Poaceae</taxon>
        <taxon>PACMAD clade</taxon>
        <taxon>Arundinoideae</taxon>
        <taxon>Arundineae</taxon>
        <taxon>Arundo</taxon>
    </lineage>
</organism>
<evidence type="ECO:0000313" key="1">
    <source>
        <dbReference type="EMBL" id="JAE37875.1"/>
    </source>
</evidence>